<accession>A0ABN6D4P0</accession>
<gene>
    <name evidence="1" type="ORF">MIZ03_1834</name>
</gene>
<sequence>MGFSKQELENLYSEHAWNEGRLRRSFANKQELYLISDIVKNVEVEGLWFSVSFDQIHQDAYDFEVHVCIELASDKKEFLAWLFKEGNRRPLHKPVRVPVKYGFTAQANQLLTACIGLMYVYNVAGVEYLEYYPEGMKTWR</sequence>
<dbReference type="RefSeq" id="WP_223911219.1">
    <property type="nucleotide sequence ID" value="NZ_AP024238.1"/>
</dbReference>
<keyword evidence="2" id="KW-1185">Reference proteome</keyword>
<dbReference type="EMBL" id="AP024238">
    <property type="protein sequence ID" value="BCO26947.1"/>
    <property type="molecule type" value="Genomic_DNA"/>
</dbReference>
<reference evidence="1 2" key="1">
    <citation type="journal article" date="2021" name="Microbiol. Spectr.">
        <title>A Single Bacterium Capable of Oxidation and Reduction of Iron at Circumneutral pH.</title>
        <authorList>
            <person name="Kato S."/>
            <person name="Ohkuma M."/>
        </authorList>
    </citation>
    <scope>NUCLEOTIDE SEQUENCE [LARGE SCALE GENOMIC DNA]</scope>
    <source>
        <strain evidence="1 2">MIZ03</strain>
    </source>
</reference>
<organism evidence="1 2">
    <name type="scientific">Rhodoferax lithotrophicus</name>
    <dbReference type="NCBI Taxonomy" id="2798804"/>
    <lineage>
        <taxon>Bacteria</taxon>
        <taxon>Pseudomonadati</taxon>
        <taxon>Pseudomonadota</taxon>
        <taxon>Betaproteobacteria</taxon>
        <taxon>Burkholderiales</taxon>
        <taxon>Comamonadaceae</taxon>
        <taxon>Rhodoferax</taxon>
    </lineage>
</organism>
<dbReference type="Proteomes" id="UP000824366">
    <property type="component" value="Chromosome"/>
</dbReference>
<proteinExistence type="predicted"/>
<protein>
    <submittedName>
        <fullName evidence="1">Uncharacterized protein</fullName>
    </submittedName>
</protein>
<evidence type="ECO:0000313" key="1">
    <source>
        <dbReference type="EMBL" id="BCO26947.1"/>
    </source>
</evidence>
<name>A0ABN6D4P0_9BURK</name>
<evidence type="ECO:0000313" key="2">
    <source>
        <dbReference type="Proteomes" id="UP000824366"/>
    </source>
</evidence>